<dbReference type="GO" id="GO:0006355">
    <property type="term" value="P:regulation of DNA-templated transcription"/>
    <property type="evidence" value="ECO:0007669"/>
    <property type="project" value="InterPro"/>
</dbReference>
<evidence type="ECO:0000256" key="5">
    <source>
        <dbReference type="SAM" id="MobiDB-lite"/>
    </source>
</evidence>
<dbReference type="SMART" id="SM00382">
    <property type="entry name" value="AAA"/>
    <property type="match status" value="1"/>
</dbReference>
<evidence type="ECO:0000256" key="4">
    <source>
        <dbReference type="ARBA" id="ARBA00023163"/>
    </source>
</evidence>
<dbReference type="PROSITE" id="PS00675">
    <property type="entry name" value="SIGMA54_INTERACT_1"/>
    <property type="match status" value="1"/>
</dbReference>
<feature type="region of interest" description="Disordered" evidence="5">
    <location>
        <begin position="363"/>
        <end position="388"/>
    </location>
</feature>
<evidence type="ECO:0000313" key="7">
    <source>
        <dbReference type="EMBL" id="SEQ05671.1"/>
    </source>
</evidence>
<dbReference type="AlphaFoldDB" id="A0A1H9CWZ6"/>
<feature type="compositionally biased region" description="Low complexity" evidence="5">
    <location>
        <begin position="377"/>
        <end position="388"/>
    </location>
</feature>
<dbReference type="InterPro" id="IPR058031">
    <property type="entry name" value="AAA_lid_NorR"/>
</dbReference>
<dbReference type="InterPro" id="IPR002078">
    <property type="entry name" value="Sigma_54_int"/>
</dbReference>
<keyword evidence="1" id="KW-0547">Nucleotide-binding</keyword>
<organism evidence="7 8">
    <name type="scientific">Neolewinella agarilytica</name>
    <dbReference type="NCBI Taxonomy" id="478744"/>
    <lineage>
        <taxon>Bacteria</taxon>
        <taxon>Pseudomonadati</taxon>
        <taxon>Bacteroidota</taxon>
        <taxon>Saprospiria</taxon>
        <taxon>Saprospirales</taxon>
        <taxon>Lewinellaceae</taxon>
        <taxon>Neolewinella</taxon>
    </lineage>
</organism>
<dbReference type="Gene3D" id="1.10.10.60">
    <property type="entry name" value="Homeodomain-like"/>
    <property type="match status" value="1"/>
</dbReference>
<dbReference type="Pfam" id="PF25601">
    <property type="entry name" value="AAA_lid_14"/>
    <property type="match status" value="1"/>
</dbReference>
<dbReference type="PROSITE" id="PS50045">
    <property type="entry name" value="SIGMA54_INTERACT_4"/>
    <property type="match status" value="1"/>
</dbReference>
<dbReference type="InParanoid" id="A0A1H9CWZ6"/>
<dbReference type="CDD" id="cd00009">
    <property type="entry name" value="AAA"/>
    <property type="match status" value="1"/>
</dbReference>
<reference evidence="8" key="1">
    <citation type="submission" date="2016-10" db="EMBL/GenBank/DDBJ databases">
        <authorList>
            <person name="Varghese N."/>
            <person name="Submissions S."/>
        </authorList>
    </citation>
    <scope>NUCLEOTIDE SEQUENCE [LARGE SCALE GENOMIC DNA]</scope>
    <source>
        <strain evidence="8">DSM 24740</strain>
    </source>
</reference>
<evidence type="ECO:0000256" key="3">
    <source>
        <dbReference type="ARBA" id="ARBA00023015"/>
    </source>
</evidence>
<dbReference type="Gene3D" id="1.10.8.60">
    <property type="match status" value="1"/>
</dbReference>
<dbReference type="PRINTS" id="PR01590">
    <property type="entry name" value="HTHFIS"/>
</dbReference>
<dbReference type="OrthoDB" id="5401077at2"/>
<evidence type="ECO:0000259" key="6">
    <source>
        <dbReference type="PROSITE" id="PS50045"/>
    </source>
</evidence>
<dbReference type="InterPro" id="IPR027417">
    <property type="entry name" value="P-loop_NTPase"/>
</dbReference>
<dbReference type="PANTHER" id="PTHR32071">
    <property type="entry name" value="TRANSCRIPTIONAL REGULATORY PROTEIN"/>
    <property type="match status" value="1"/>
</dbReference>
<protein>
    <submittedName>
        <fullName evidence="7">Transcriptional regulator</fullName>
    </submittedName>
</protein>
<keyword evidence="3" id="KW-0805">Transcription regulation</keyword>
<evidence type="ECO:0000313" key="8">
    <source>
        <dbReference type="Proteomes" id="UP000199021"/>
    </source>
</evidence>
<dbReference type="Gene3D" id="3.40.50.300">
    <property type="entry name" value="P-loop containing nucleotide triphosphate hydrolases"/>
    <property type="match status" value="1"/>
</dbReference>
<keyword evidence="4" id="KW-0804">Transcription</keyword>
<dbReference type="InterPro" id="IPR003593">
    <property type="entry name" value="AAA+_ATPase"/>
</dbReference>
<name>A0A1H9CWZ6_9BACT</name>
<dbReference type="PANTHER" id="PTHR32071:SF121">
    <property type="entry name" value="SIGMA L-DEPENDENT TRANSCRIPTIONAL REGULATOR YQIR-RELATED"/>
    <property type="match status" value="1"/>
</dbReference>
<accession>A0A1H9CWZ6</accession>
<keyword evidence="2" id="KW-0067">ATP-binding</keyword>
<gene>
    <name evidence="7" type="ORF">SAMN05444359_10549</name>
</gene>
<proteinExistence type="predicted"/>
<dbReference type="SUPFAM" id="SSF52540">
    <property type="entry name" value="P-loop containing nucleoside triphosphate hydrolases"/>
    <property type="match status" value="1"/>
</dbReference>
<dbReference type="InterPro" id="IPR025662">
    <property type="entry name" value="Sigma_54_int_dom_ATP-bd_1"/>
</dbReference>
<evidence type="ECO:0000256" key="1">
    <source>
        <dbReference type="ARBA" id="ARBA00022741"/>
    </source>
</evidence>
<dbReference type="GO" id="GO:0005524">
    <property type="term" value="F:ATP binding"/>
    <property type="evidence" value="ECO:0007669"/>
    <property type="project" value="UniProtKB-KW"/>
</dbReference>
<dbReference type="Proteomes" id="UP000199021">
    <property type="component" value="Unassembled WGS sequence"/>
</dbReference>
<dbReference type="InterPro" id="IPR002197">
    <property type="entry name" value="HTH_Fis"/>
</dbReference>
<dbReference type="GO" id="GO:0043565">
    <property type="term" value="F:sequence-specific DNA binding"/>
    <property type="evidence" value="ECO:0007669"/>
    <property type="project" value="InterPro"/>
</dbReference>
<evidence type="ECO:0000256" key="2">
    <source>
        <dbReference type="ARBA" id="ARBA00022840"/>
    </source>
</evidence>
<dbReference type="FunFam" id="3.40.50.300:FF:000006">
    <property type="entry name" value="DNA-binding transcriptional regulator NtrC"/>
    <property type="match status" value="1"/>
</dbReference>
<sequence>MPKIDSIKRRYGIVGRSPALENALQTALRVASTDLSVLITGESGVGKEVMSRIIHDNSTRKHEGFIAINAGALPPGTINSELFGHEKGAYTDARADRKGYFETLNGGTIFLDEIGEMPLETQSYLLRVLESGEFIRMGSNKVQRTDVRVVAATNRKLMERVADGKFREDLYYRLATVPIDMPSLRERPEDIYLLFRYFANNFAEKQSIESIQLDEEARWLLENYTWPGNIRELKNVAERLSILSEKREMTAVDLAEMMPQLLKRNLPAIRNEDSPAAAGGPSMQEREILYKVLFDMKEDMAYLKNLVRELIRNNDLRVPDAAQARALSMPGNYPAAAEQIDRFMDDVELNDVDRPSVTLNDLGSMAGSRDGHRRPHAPSAPVYSSPSAADPIIVDHSMRRAYDESEVVDEDLSLANAEKELIGKALKKHNGRRKEAAAELGISERTLYRKIKEYEVEE</sequence>
<dbReference type="InterPro" id="IPR025944">
    <property type="entry name" value="Sigma_54_int_dom_CS"/>
</dbReference>
<feature type="domain" description="Sigma-54 factor interaction" evidence="6">
    <location>
        <begin position="13"/>
        <end position="242"/>
    </location>
</feature>
<dbReference type="STRING" id="478744.SAMN05444359_10549"/>
<dbReference type="EMBL" id="FOFB01000005">
    <property type="protein sequence ID" value="SEQ05671.1"/>
    <property type="molecule type" value="Genomic_DNA"/>
</dbReference>
<keyword evidence="8" id="KW-1185">Reference proteome</keyword>
<dbReference type="PROSITE" id="PS00688">
    <property type="entry name" value="SIGMA54_INTERACT_3"/>
    <property type="match status" value="1"/>
</dbReference>
<dbReference type="Pfam" id="PF00158">
    <property type="entry name" value="Sigma54_activat"/>
    <property type="match status" value="1"/>
</dbReference>
<dbReference type="SUPFAM" id="SSF46689">
    <property type="entry name" value="Homeodomain-like"/>
    <property type="match status" value="1"/>
</dbReference>
<dbReference type="RefSeq" id="WP_090166293.1">
    <property type="nucleotide sequence ID" value="NZ_FOFB01000005.1"/>
</dbReference>
<dbReference type="InterPro" id="IPR009057">
    <property type="entry name" value="Homeodomain-like_sf"/>
</dbReference>
<dbReference type="Pfam" id="PF02954">
    <property type="entry name" value="HTH_8"/>
    <property type="match status" value="1"/>
</dbReference>